<keyword evidence="1" id="KW-0472">Membrane</keyword>
<name>A0A1V4AW62_9BACT</name>
<accession>A0A1V4AW62</accession>
<evidence type="ECO:0008006" key="4">
    <source>
        <dbReference type="Google" id="ProtNLM"/>
    </source>
</evidence>
<evidence type="ECO:0000313" key="3">
    <source>
        <dbReference type="Proteomes" id="UP000189681"/>
    </source>
</evidence>
<reference evidence="2 3" key="1">
    <citation type="journal article" date="2017" name="Water Res.">
        <title>Discovery and metagenomic analysis of an anammox bacterial enrichment related to Candidatus "Brocadia caroliniensis" in a full-scale glycerol-fed nitritation-denitritation separate centrate treatment process.</title>
        <authorList>
            <person name="Park H."/>
            <person name="Brotto A.C."/>
            <person name="van Loosdrecht M.C."/>
            <person name="Chandran K."/>
        </authorList>
    </citation>
    <scope>NUCLEOTIDE SEQUENCE [LARGE SCALE GENOMIC DNA]</scope>
    <source>
        <strain evidence="2">26THWARD</strain>
    </source>
</reference>
<gene>
    <name evidence="2" type="ORF">AYP45_04175</name>
</gene>
<keyword evidence="1" id="KW-0812">Transmembrane</keyword>
<dbReference type="Pfam" id="PF11172">
    <property type="entry name" value="DUF2959"/>
    <property type="match status" value="1"/>
</dbReference>
<organism evidence="2 3">
    <name type="scientific">Candidatus Brocadia carolinensis</name>
    <dbReference type="NCBI Taxonomy" id="1004156"/>
    <lineage>
        <taxon>Bacteria</taxon>
        <taxon>Pseudomonadati</taxon>
        <taxon>Planctomycetota</taxon>
        <taxon>Candidatus Brocadiia</taxon>
        <taxon>Candidatus Brocadiales</taxon>
        <taxon>Candidatus Brocadiaceae</taxon>
        <taxon>Candidatus Brocadia</taxon>
    </lineage>
</organism>
<evidence type="ECO:0000313" key="2">
    <source>
        <dbReference type="EMBL" id="OOP57355.1"/>
    </source>
</evidence>
<dbReference type="AlphaFoldDB" id="A0A1V4AW62"/>
<sequence length="233" mass="25919">MKKMHNGAKKDIQEKETTTWNTVGFTALIIVFWGAQALLSGCATTGPGKKQKAVSSIGGFHKELSKNLDQTTETLAALNQIGQPGDGNLYKPYNNFVKQLTRTTDNYRSMNRHANAMATKGREYFSTWEQELSNVMNSELRAKGAERRAELSMAFNRITKLAQEVQMTYQPFIIDLTDIKTALGNDLTTQGMVSMKPYITRANEEGKIVMTKLQALADEVDRVTNALSSRVGL</sequence>
<dbReference type="Proteomes" id="UP000189681">
    <property type="component" value="Unassembled WGS sequence"/>
</dbReference>
<keyword evidence="1" id="KW-1133">Transmembrane helix</keyword>
<proteinExistence type="predicted"/>
<feature type="transmembrane region" description="Helical" evidence="1">
    <location>
        <begin position="20"/>
        <end position="39"/>
    </location>
</feature>
<protein>
    <recommendedName>
        <fullName evidence="4">DUF2959 domain-containing protein</fullName>
    </recommendedName>
</protein>
<comment type="caution">
    <text evidence="2">The sequence shown here is derived from an EMBL/GenBank/DDBJ whole genome shotgun (WGS) entry which is preliminary data.</text>
</comment>
<dbReference type="EMBL" id="AYTS01000035">
    <property type="protein sequence ID" value="OOP57355.1"/>
    <property type="molecule type" value="Genomic_DNA"/>
</dbReference>
<dbReference type="InterPro" id="IPR021342">
    <property type="entry name" value="DUF2959"/>
</dbReference>
<evidence type="ECO:0000256" key="1">
    <source>
        <dbReference type="SAM" id="Phobius"/>
    </source>
</evidence>